<feature type="transmembrane region" description="Helical" evidence="4">
    <location>
        <begin position="351"/>
        <end position="369"/>
    </location>
</feature>
<dbReference type="SUPFAM" id="SSF81901">
    <property type="entry name" value="HCP-like"/>
    <property type="match status" value="2"/>
</dbReference>
<organism evidence="6 11">
    <name type="scientific">Bacteroides uniformis</name>
    <dbReference type="NCBI Taxonomy" id="820"/>
    <lineage>
        <taxon>Bacteria</taxon>
        <taxon>Pseudomonadati</taxon>
        <taxon>Bacteroidota</taxon>
        <taxon>Bacteroidia</taxon>
        <taxon>Bacteroidales</taxon>
        <taxon>Bacteroidaceae</taxon>
        <taxon>Bacteroides</taxon>
    </lineage>
</organism>
<evidence type="ECO:0000256" key="2">
    <source>
        <dbReference type="ARBA" id="ARBA00022840"/>
    </source>
</evidence>
<proteinExistence type="predicted"/>
<dbReference type="SUPFAM" id="SSF56112">
    <property type="entry name" value="Protein kinase-like (PK-like)"/>
    <property type="match status" value="1"/>
</dbReference>
<dbReference type="GO" id="GO:0005524">
    <property type="term" value="F:ATP binding"/>
    <property type="evidence" value="ECO:0007669"/>
    <property type="project" value="UniProtKB-UniRule"/>
</dbReference>
<dbReference type="Pfam" id="PF08238">
    <property type="entry name" value="Sel1"/>
    <property type="match status" value="7"/>
</dbReference>
<evidence type="ECO:0000313" key="9">
    <source>
        <dbReference type="Proteomes" id="UP000434462"/>
    </source>
</evidence>
<comment type="caution">
    <text evidence="6">The sequence shown here is derived from an EMBL/GenBank/DDBJ whole genome shotgun (WGS) entry which is preliminary data.</text>
</comment>
<sequence length="727" mass="80810">MSNINDNTLKQNTILYGKSHTYTIERVLGQGSFGITYLAMTQVKVSGSLGELETTIQVAIKEFFMRDINGREENTVTCGSRGGVYYDYKKKFSREAENLSKLNHPHIVKVLEYFEANNTVYYAMEYVDGGNLDTYIAQHKSLTEAESIEYAKQIGSALSYMHAHKMLHLDLKPGNIMLRKNKEAVLIDFGLSKQYDENGKPETSTTVGSGTPGYAPIEQSNYHEGKDFPATMDVYALGATMYKMLTGIRPPEASEILNDGFPAYELQKRQVSDSLIASIAKVMSAMKKDRPQSVAAFLSILENKDTETTPKEDIGITLEEATVIQTSANEEQTMPSSDDISSQPHPKNLKYIILVLIAVLSIGGIIAYITSSTGSNSDTDTETEWLSATDTVTNSEPDNASSVTVHAGTSAENINPNSHVKENAATGNVEHPAQQNTETANLSAMSANMPPKKKNGFKETAKAAEQGNTEAQYELGRMYFLGRDVAKNATEAEKWYQKAANQGNAKAQNELGNLYYTGLNVTRNYSEAIKWYQKAAEQGIASAQYKLGYMYDYGQGISQNRVEAAKWYKKAAEQENVDAQYRLGNMFFYKVGIPEDIDEAIKWYKKAAEQGDIKAQKKLGEIYSNGARKKDPEAIKWYKMAAERGDAEALKRLGDIYEKENALEAVKWYKMAIEQGNASASFNLGLIYEYGKPGIPKNKAEAIKWYRKAAEQGSETAQKNLRKLENE</sequence>
<dbReference type="EMBL" id="WCUQ01000008">
    <property type="protein sequence ID" value="KAB4123118.1"/>
    <property type="molecule type" value="Genomic_DNA"/>
</dbReference>
<accession>A0A6I0JP77</accession>
<dbReference type="RefSeq" id="WP_151853171.1">
    <property type="nucleotide sequence ID" value="NZ_WCUP01000005.1"/>
</dbReference>
<name>A0A6I0JP77_BACUN</name>
<feature type="domain" description="Protein kinase" evidence="5">
    <location>
        <begin position="22"/>
        <end position="301"/>
    </location>
</feature>
<dbReference type="InterPro" id="IPR017441">
    <property type="entry name" value="Protein_kinase_ATP_BS"/>
</dbReference>
<keyword evidence="2 3" id="KW-0067">ATP-binding</keyword>
<dbReference type="InterPro" id="IPR008271">
    <property type="entry name" value="Ser/Thr_kinase_AS"/>
</dbReference>
<dbReference type="Proteomes" id="UP000434462">
    <property type="component" value="Unassembled WGS sequence"/>
</dbReference>
<dbReference type="InterPro" id="IPR011009">
    <property type="entry name" value="Kinase-like_dom_sf"/>
</dbReference>
<dbReference type="PANTHER" id="PTHR11102:SF160">
    <property type="entry name" value="ERAD-ASSOCIATED E3 UBIQUITIN-PROTEIN LIGASE COMPONENT HRD3"/>
    <property type="match status" value="1"/>
</dbReference>
<gene>
    <name evidence="6" type="ORF">GAQ70_07805</name>
    <name evidence="7" type="ORF">GAQ72_11160</name>
    <name evidence="8" type="ORF">GAQ75_13800</name>
</gene>
<keyword evidence="1 3" id="KW-0547">Nucleotide-binding</keyword>
<dbReference type="AlphaFoldDB" id="A0A6I0JP77"/>
<protein>
    <submittedName>
        <fullName evidence="6">Protein kinase</fullName>
    </submittedName>
</protein>
<dbReference type="InterPro" id="IPR006597">
    <property type="entry name" value="Sel1-like"/>
</dbReference>
<dbReference type="Proteomes" id="UP000438773">
    <property type="component" value="Unassembled WGS sequence"/>
</dbReference>
<evidence type="ECO:0000256" key="4">
    <source>
        <dbReference type="SAM" id="Phobius"/>
    </source>
</evidence>
<evidence type="ECO:0000313" key="6">
    <source>
        <dbReference type="EMBL" id="KAB4109742.1"/>
    </source>
</evidence>
<keyword evidence="4" id="KW-0472">Membrane</keyword>
<dbReference type="SMART" id="SM00220">
    <property type="entry name" value="S_TKc"/>
    <property type="match status" value="1"/>
</dbReference>
<keyword evidence="4" id="KW-1133">Transmembrane helix</keyword>
<dbReference type="Proteomes" id="UP000441711">
    <property type="component" value="Unassembled WGS sequence"/>
</dbReference>
<dbReference type="PROSITE" id="PS00108">
    <property type="entry name" value="PROTEIN_KINASE_ST"/>
    <property type="match status" value="1"/>
</dbReference>
<dbReference type="GO" id="GO:0004672">
    <property type="term" value="F:protein kinase activity"/>
    <property type="evidence" value="ECO:0007669"/>
    <property type="project" value="InterPro"/>
</dbReference>
<evidence type="ECO:0000256" key="1">
    <source>
        <dbReference type="ARBA" id="ARBA00022741"/>
    </source>
</evidence>
<evidence type="ECO:0000313" key="11">
    <source>
        <dbReference type="Proteomes" id="UP000441711"/>
    </source>
</evidence>
<dbReference type="InterPro" id="IPR050767">
    <property type="entry name" value="Sel1_AlgK"/>
</dbReference>
<feature type="binding site" evidence="3">
    <location>
        <position position="61"/>
    </location>
    <ligand>
        <name>ATP</name>
        <dbReference type="ChEBI" id="CHEBI:30616"/>
    </ligand>
</feature>
<dbReference type="PROSITE" id="PS00107">
    <property type="entry name" value="PROTEIN_KINASE_ATP"/>
    <property type="match status" value="1"/>
</dbReference>
<dbReference type="PANTHER" id="PTHR11102">
    <property type="entry name" value="SEL-1-LIKE PROTEIN"/>
    <property type="match status" value="1"/>
</dbReference>
<keyword evidence="4" id="KW-0812">Transmembrane</keyword>
<evidence type="ECO:0000313" key="7">
    <source>
        <dbReference type="EMBL" id="KAB4116025.1"/>
    </source>
</evidence>
<reference evidence="9 10" key="1">
    <citation type="journal article" date="2019" name="Nat. Med.">
        <title>A library of human gut bacterial isolates paired with longitudinal multiomics data enables mechanistic microbiome research.</title>
        <authorList>
            <person name="Poyet M."/>
            <person name="Groussin M."/>
            <person name="Gibbons S.M."/>
            <person name="Avila-Pacheco J."/>
            <person name="Jiang X."/>
            <person name="Kearney S.M."/>
            <person name="Perrotta A.R."/>
            <person name="Berdy B."/>
            <person name="Zhao S."/>
            <person name="Lieberman T.D."/>
            <person name="Swanson P.K."/>
            <person name="Smith M."/>
            <person name="Roesemann S."/>
            <person name="Alexander J.E."/>
            <person name="Rich S.A."/>
            <person name="Livny J."/>
            <person name="Vlamakis H."/>
            <person name="Clish C."/>
            <person name="Bullock K."/>
            <person name="Deik A."/>
            <person name="Scott J."/>
            <person name="Pierce K.A."/>
            <person name="Xavier R.J."/>
            <person name="Alm E.J."/>
        </authorList>
    </citation>
    <scope>NUCLEOTIDE SEQUENCE [LARGE SCALE GENOMIC DNA]</scope>
    <source>
        <strain evidence="6 11">BIOML-A36</strain>
        <strain evidence="8 10">BIOML-A37</strain>
        <strain evidence="7 9">BIOML-A38</strain>
    </source>
</reference>
<dbReference type="SMART" id="SM00671">
    <property type="entry name" value="SEL1"/>
    <property type="match status" value="7"/>
</dbReference>
<evidence type="ECO:0000256" key="3">
    <source>
        <dbReference type="PROSITE-ProRule" id="PRU10141"/>
    </source>
</evidence>
<dbReference type="Pfam" id="PF00069">
    <property type="entry name" value="Pkinase"/>
    <property type="match status" value="1"/>
</dbReference>
<dbReference type="CDD" id="cd14014">
    <property type="entry name" value="STKc_PknB_like"/>
    <property type="match status" value="1"/>
</dbReference>
<dbReference type="InterPro" id="IPR011990">
    <property type="entry name" value="TPR-like_helical_dom_sf"/>
</dbReference>
<dbReference type="Gene3D" id="1.10.510.10">
    <property type="entry name" value="Transferase(Phosphotransferase) domain 1"/>
    <property type="match status" value="1"/>
</dbReference>
<dbReference type="PROSITE" id="PS50011">
    <property type="entry name" value="PROTEIN_KINASE_DOM"/>
    <property type="match status" value="1"/>
</dbReference>
<keyword evidence="6" id="KW-0808">Transferase</keyword>
<evidence type="ECO:0000313" key="8">
    <source>
        <dbReference type="EMBL" id="KAB4123118.1"/>
    </source>
</evidence>
<dbReference type="EMBL" id="WCUR01000034">
    <property type="protein sequence ID" value="KAB4116025.1"/>
    <property type="molecule type" value="Genomic_DNA"/>
</dbReference>
<dbReference type="InterPro" id="IPR000719">
    <property type="entry name" value="Prot_kinase_dom"/>
</dbReference>
<keyword evidence="6" id="KW-0418">Kinase</keyword>
<dbReference type="Gene3D" id="1.25.40.10">
    <property type="entry name" value="Tetratricopeptide repeat domain"/>
    <property type="match status" value="2"/>
</dbReference>
<evidence type="ECO:0000259" key="5">
    <source>
        <dbReference type="PROSITE" id="PS50011"/>
    </source>
</evidence>
<evidence type="ECO:0000313" key="10">
    <source>
        <dbReference type="Proteomes" id="UP000438773"/>
    </source>
</evidence>
<dbReference type="EMBL" id="WCUP01000005">
    <property type="protein sequence ID" value="KAB4109742.1"/>
    <property type="molecule type" value="Genomic_DNA"/>
</dbReference>